<dbReference type="PROSITE" id="PS51318">
    <property type="entry name" value="TAT"/>
    <property type="match status" value="1"/>
</dbReference>
<evidence type="ECO:0000259" key="1">
    <source>
        <dbReference type="PROSITE" id="PS50213"/>
    </source>
</evidence>
<dbReference type="InterPro" id="IPR019546">
    <property type="entry name" value="TAT_signal_bac_arc"/>
</dbReference>
<dbReference type="InterPro" id="IPR000782">
    <property type="entry name" value="FAS1_domain"/>
</dbReference>
<dbReference type="InterPro" id="IPR036378">
    <property type="entry name" value="FAS1_dom_sf"/>
</dbReference>
<dbReference type="InterPro" id="IPR006311">
    <property type="entry name" value="TAT_signal"/>
</dbReference>
<protein>
    <submittedName>
        <fullName evidence="2">Fasciclin domain-containing protein</fullName>
    </submittedName>
</protein>
<dbReference type="GO" id="GO:0005615">
    <property type="term" value="C:extracellular space"/>
    <property type="evidence" value="ECO:0007669"/>
    <property type="project" value="TreeGrafter"/>
</dbReference>
<dbReference type="KEGG" id="ssai:N0B31_04105"/>
<gene>
    <name evidence="2" type="ORF">N0B31_04105</name>
</gene>
<dbReference type="Proteomes" id="UP001057580">
    <property type="component" value="Chromosome"/>
</dbReference>
<name>A0A9E7UBT7_9EURY</name>
<accession>A0A9E7UBT7</accession>
<proteinExistence type="predicted"/>
<feature type="domain" description="FAS1" evidence="1">
    <location>
        <begin position="33"/>
        <end position="180"/>
    </location>
</feature>
<dbReference type="Gene3D" id="2.30.180.10">
    <property type="entry name" value="FAS1 domain"/>
    <property type="match status" value="1"/>
</dbReference>
<evidence type="ECO:0000313" key="3">
    <source>
        <dbReference type="Proteomes" id="UP001057580"/>
    </source>
</evidence>
<organism evidence="2 3">
    <name type="scientific">Salinirubellus salinus</name>
    <dbReference type="NCBI Taxonomy" id="1364945"/>
    <lineage>
        <taxon>Archaea</taxon>
        <taxon>Methanobacteriati</taxon>
        <taxon>Methanobacteriota</taxon>
        <taxon>Stenosarchaea group</taxon>
        <taxon>Halobacteria</taxon>
        <taxon>Halobacteriales</taxon>
        <taxon>Natronomonadaceae</taxon>
        <taxon>Salinirubellus</taxon>
    </lineage>
</organism>
<keyword evidence="3" id="KW-1185">Reference proteome</keyword>
<dbReference type="NCBIfam" id="TIGR01409">
    <property type="entry name" value="TAT_signal_seq"/>
    <property type="match status" value="1"/>
</dbReference>
<sequence>MQSRRTFLQTVGVVGAVGTLGVGVTAARPPRDGDTIVDVAIAANTEGPFAGELDTLIAAVLAAELDGPLSGNRQLTVFAPTDDTFAAVGLTVDQDGVLQVAPATADLLADAGLTLADVLLYHVLPGRRKAQSILPVSGVPTLFGARVEVDGTTLNDGQASIIATDIPASNGIVHVIEGDSVLLP</sequence>
<reference evidence="2" key="1">
    <citation type="submission" date="2022-09" db="EMBL/GenBank/DDBJ databases">
        <title>Diverse halophilic archaea isolated from saline environments.</title>
        <authorList>
            <person name="Cui H.-L."/>
        </authorList>
    </citation>
    <scope>NUCLEOTIDE SEQUENCE</scope>
    <source>
        <strain evidence="2">ZS-35-S2</strain>
    </source>
</reference>
<dbReference type="Pfam" id="PF02469">
    <property type="entry name" value="Fasciclin"/>
    <property type="match status" value="1"/>
</dbReference>
<dbReference type="InterPro" id="IPR050904">
    <property type="entry name" value="Adhesion/Biosynth-related"/>
</dbReference>
<dbReference type="EMBL" id="CP104003">
    <property type="protein sequence ID" value="UWM55472.1"/>
    <property type="molecule type" value="Genomic_DNA"/>
</dbReference>
<dbReference type="GeneID" id="74941577"/>
<dbReference type="SMART" id="SM00554">
    <property type="entry name" value="FAS1"/>
    <property type="match status" value="1"/>
</dbReference>
<dbReference type="SUPFAM" id="SSF82153">
    <property type="entry name" value="FAS1 domain"/>
    <property type="match status" value="1"/>
</dbReference>
<dbReference type="AlphaFoldDB" id="A0A9E7UBT7"/>
<dbReference type="PANTHER" id="PTHR10900">
    <property type="entry name" value="PERIOSTIN-RELATED"/>
    <property type="match status" value="1"/>
</dbReference>
<dbReference type="PROSITE" id="PS50213">
    <property type="entry name" value="FAS1"/>
    <property type="match status" value="1"/>
</dbReference>
<dbReference type="PANTHER" id="PTHR10900:SF77">
    <property type="entry name" value="FI19380P1"/>
    <property type="match status" value="1"/>
</dbReference>
<dbReference type="RefSeq" id="WP_260594572.1">
    <property type="nucleotide sequence ID" value="NZ_CP104003.1"/>
</dbReference>
<evidence type="ECO:0000313" key="2">
    <source>
        <dbReference type="EMBL" id="UWM55472.1"/>
    </source>
</evidence>